<organism evidence="4 5">
    <name type="scientific">Paenibacillus solanacearum</name>
    <dbReference type="NCBI Taxonomy" id="2048548"/>
    <lineage>
        <taxon>Bacteria</taxon>
        <taxon>Bacillati</taxon>
        <taxon>Bacillota</taxon>
        <taxon>Bacilli</taxon>
        <taxon>Bacillales</taxon>
        <taxon>Paenibacillaceae</taxon>
        <taxon>Paenibacillus</taxon>
    </lineage>
</organism>
<dbReference type="AlphaFoldDB" id="A0A916K868"/>
<dbReference type="EMBL" id="CAJVAS010000043">
    <property type="protein sequence ID" value="CAG7648535.1"/>
    <property type="molecule type" value="Genomic_DNA"/>
</dbReference>
<keyword evidence="1" id="KW-0479">Metal-binding</keyword>
<accession>A0A916K868</accession>
<evidence type="ECO:0000259" key="3">
    <source>
        <dbReference type="Pfam" id="PF00149"/>
    </source>
</evidence>
<feature type="domain" description="Calcineurin-like phosphoesterase" evidence="3">
    <location>
        <begin position="24"/>
        <end position="220"/>
    </location>
</feature>
<evidence type="ECO:0000256" key="2">
    <source>
        <dbReference type="ARBA" id="ARBA00022801"/>
    </source>
</evidence>
<sequence length="299" mass="33864">MSSKHNDFMSFCALSEAKGMGINMKLVVMGDFHYPRMVDASEELREAREQFFGGMLKAFLDIDADYHVSLGDFTNEGMNEELEYVFDRIKANGTGRTFIHVLGNHDAYSIPKTEILAISGQQRYHRIETEEAVLVFIDTTKEMDRKDYGGEVDPEQAAWLDEVLRQSADKPVLLFAHHPIPNTTKLSDKPMLHIHPEYDIWPLMAKKSGRGYYFCGHNHMNSIVQKDHWHLVQTAACLDIPAFRLIEVSEGQVSVETIHIEDPKLLELAAHIGQNMKHFKPKAGALGEDADLTLTVVHS</sequence>
<dbReference type="GO" id="GO:0046872">
    <property type="term" value="F:metal ion binding"/>
    <property type="evidence" value="ECO:0007669"/>
    <property type="project" value="UniProtKB-KW"/>
</dbReference>
<reference evidence="4" key="1">
    <citation type="submission" date="2021-06" db="EMBL/GenBank/DDBJ databases">
        <authorList>
            <person name="Criscuolo A."/>
        </authorList>
    </citation>
    <scope>NUCLEOTIDE SEQUENCE</scope>
    <source>
        <strain evidence="4">CIP111600</strain>
    </source>
</reference>
<dbReference type="PANTHER" id="PTHR42988">
    <property type="entry name" value="PHOSPHOHYDROLASE"/>
    <property type="match status" value="1"/>
</dbReference>
<name>A0A916K868_9BACL</name>
<keyword evidence="2 4" id="KW-0378">Hydrolase</keyword>
<dbReference type="Proteomes" id="UP000693672">
    <property type="component" value="Unassembled WGS sequence"/>
</dbReference>
<proteinExistence type="predicted"/>
<comment type="caution">
    <text evidence="4">The sequence shown here is derived from an EMBL/GenBank/DDBJ whole genome shotgun (WGS) entry which is preliminary data.</text>
</comment>
<keyword evidence="5" id="KW-1185">Reference proteome</keyword>
<evidence type="ECO:0000313" key="4">
    <source>
        <dbReference type="EMBL" id="CAG7648535.1"/>
    </source>
</evidence>
<dbReference type="InterPro" id="IPR004843">
    <property type="entry name" value="Calcineurin-like_PHP"/>
</dbReference>
<dbReference type="Pfam" id="PF00149">
    <property type="entry name" value="Metallophos"/>
    <property type="match status" value="1"/>
</dbReference>
<dbReference type="GO" id="GO:0004115">
    <property type="term" value="F:3',5'-cyclic-AMP phosphodiesterase activity"/>
    <property type="evidence" value="ECO:0007669"/>
    <property type="project" value="UniProtKB-EC"/>
</dbReference>
<dbReference type="EC" id="3.1.4.53" evidence="4"/>
<dbReference type="PANTHER" id="PTHR42988:SF2">
    <property type="entry name" value="CYCLIC NUCLEOTIDE PHOSPHODIESTERASE CBUA0032-RELATED"/>
    <property type="match status" value="1"/>
</dbReference>
<dbReference type="InterPro" id="IPR050884">
    <property type="entry name" value="CNP_phosphodiesterase-III"/>
</dbReference>
<evidence type="ECO:0000256" key="1">
    <source>
        <dbReference type="ARBA" id="ARBA00022723"/>
    </source>
</evidence>
<gene>
    <name evidence="4" type="primary">cpdA_10</name>
    <name evidence="4" type="ORF">PAESOLCIP111_05616</name>
</gene>
<protein>
    <submittedName>
        <fullName evidence="4">3',5'-cyclic adenosine monophosphate phosphodiesterase CpdA</fullName>
        <ecNumber evidence="4">3.1.4.53</ecNumber>
    </submittedName>
</protein>
<evidence type="ECO:0000313" key="5">
    <source>
        <dbReference type="Proteomes" id="UP000693672"/>
    </source>
</evidence>